<organism evidence="4 5">
    <name type="scientific">Stereocaulon virgatum</name>
    <dbReference type="NCBI Taxonomy" id="373712"/>
    <lineage>
        <taxon>Eukaryota</taxon>
        <taxon>Fungi</taxon>
        <taxon>Dikarya</taxon>
        <taxon>Ascomycota</taxon>
        <taxon>Pezizomycotina</taxon>
        <taxon>Lecanoromycetes</taxon>
        <taxon>OSLEUM clade</taxon>
        <taxon>Lecanoromycetidae</taxon>
        <taxon>Lecanorales</taxon>
        <taxon>Lecanorineae</taxon>
        <taxon>Stereocaulaceae</taxon>
        <taxon>Stereocaulon</taxon>
    </lineage>
</organism>
<evidence type="ECO:0008006" key="6">
    <source>
        <dbReference type="Google" id="ProtNLM"/>
    </source>
</evidence>
<feature type="domain" description="Nephrocystin 3-like N-terminal" evidence="3">
    <location>
        <begin position="404"/>
        <end position="567"/>
    </location>
</feature>
<proteinExistence type="predicted"/>
<dbReference type="PANTHER" id="PTHR40619:SF3">
    <property type="entry name" value="FUNGAL STAND N-TERMINAL GOODBYE DOMAIN-CONTAINING PROTEIN"/>
    <property type="match status" value="1"/>
</dbReference>
<protein>
    <recommendedName>
        <fullName evidence="6">NWD NACHT-NTPase N-terminal domain-containing protein</fullName>
    </recommendedName>
</protein>
<evidence type="ECO:0000313" key="4">
    <source>
        <dbReference type="EMBL" id="KAL2045045.1"/>
    </source>
</evidence>
<dbReference type="Pfam" id="PF24883">
    <property type="entry name" value="NPHP3_N"/>
    <property type="match status" value="1"/>
</dbReference>
<dbReference type="Pfam" id="PF24809">
    <property type="entry name" value="DUF7708"/>
    <property type="match status" value="1"/>
</dbReference>
<gene>
    <name evidence="4" type="ORF">N7G274_002820</name>
</gene>
<sequence length="627" mass="71140">MKLKSKRLSILPGRSFTGSLVNNSLDFAENHVDERLHPGLSHAGIGYNSEIEEYSAEPEEIEYFQGHEDFEANKALLDCREAFLVALKNYVKGADARYRSKVNLMDEHTWSDVMREVEIARDEYKGVGEKGIMPLIRKGWQSFTAAAPAITAWLQLLPNNTLYGSVLCGGLTIILEAVVRLGELRQDTFEAIDQIPLRIQRAQFFVRTYDSASMEDQAAKLYQAIIDALQHILTWYKRKTGVKFFSAFAKGAAYATVLKTKMQNVEAASQSINDVAGLGQHTRLSEIRNLSWLTKRQLSTVEKRTEELMELQLEARNHLYAFFRDNEAWREASQGWMKFQQEEKSRKARRTQSKLGEKGRNLVVRETLLLALSHDSDALARDVEDPLCQLSTLPLADQDRAAAIIGHPDVDKWLTECESGAILVHGNCRRHDGICPTSVVSALLVSIFSKMPTFITLYWFCGSHIREPDGNALGMMRSLICQLLNLSDFDFEVEKEHKFDGKDLPKLLSLFKNLLQQLPNEFGVVCVIDAISYYEDMSKCEDTCETISKMLKYMKVEAPILKIFITSPTRTGRINHNSSILKRLLVIDIPTNVNGRKQGFNHRLTVASTEEKVWKLHEDLERGENGI</sequence>
<dbReference type="InterPro" id="IPR056884">
    <property type="entry name" value="NPHP3-like_N"/>
</dbReference>
<comment type="caution">
    <text evidence="4">The sequence shown here is derived from an EMBL/GenBank/DDBJ whole genome shotgun (WGS) entry which is preliminary data.</text>
</comment>
<name>A0ABR4AIQ8_9LECA</name>
<reference evidence="4 5" key="1">
    <citation type="submission" date="2024-09" db="EMBL/GenBank/DDBJ databases">
        <title>Rethinking Asexuality: The Enigmatic Case of Functional Sexual Genes in Lepraria (Stereocaulaceae).</title>
        <authorList>
            <person name="Doellman M."/>
            <person name="Sun Y."/>
            <person name="Barcenas-Pena A."/>
            <person name="Lumbsch H.T."/>
            <person name="Grewe F."/>
        </authorList>
    </citation>
    <scope>NUCLEOTIDE SEQUENCE [LARGE SCALE GENOMIC DNA]</scope>
    <source>
        <strain evidence="4 5">Mercado 3170</strain>
    </source>
</reference>
<dbReference type="Proteomes" id="UP001590950">
    <property type="component" value="Unassembled WGS sequence"/>
</dbReference>
<dbReference type="PANTHER" id="PTHR40619">
    <property type="entry name" value="FUNGAL STAND N-TERMINAL GOODBYE DOMAIN-CONTAINING PROTEIN"/>
    <property type="match status" value="1"/>
</dbReference>
<dbReference type="InterPro" id="IPR056125">
    <property type="entry name" value="DUF7708"/>
</dbReference>
<evidence type="ECO:0000256" key="1">
    <source>
        <dbReference type="ARBA" id="ARBA00022737"/>
    </source>
</evidence>
<dbReference type="EMBL" id="JBEFKJ010000008">
    <property type="protein sequence ID" value="KAL2045045.1"/>
    <property type="molecule type" value="Genomic_DNA"/>
</dbReference>
<keyword evidence="5" id="KW-1185">Reference proteome</keyword>
<evidence type="ECO:0000313" key="5">
    <source>
        <dbReference type="Proteomes" id="UP001590950"/>
    </source>
</evidence>
<evidence type="ECO:0000259" key="2">
    <source>
        <dbReference type="Pfam" id="PF24809"/>
    </source>
</evidence>
<accession>A0ABR4AIQ8</accession>
<keyword evidence="1" id="KW-0677">Repeat</keyword>
<evidence type="ECO:0000259" key="3">
    <source>
        <dbReference type="Pfam" id="PF24883"/>
    </source>
</evidence>
<feature type="domain" description="DUF7708" evidence="2">
    <location>
        <begin position="158"/>
        <end position="283"/>
    </location>
</feature>